<dbReference type="Pfam" id="PF02630">
    <property type="entry name" value="SCO1-SenC"/>
    <property type="match status" value="1"/>
</dbReference>
<dbReference type="WBParaSite" id="TMUE_1000004739.1">
    <property type="protein sequence ID" value="TMUE_1000004739.1"/>
    <property type="gene ID" value="WBGene00294861"/>
</dbReference>
<dbReference type="GO" id="GO:0033617">
    <property type="term" value="P:mitochondrial respiratory chain complex IV assembly"/>
    <property type="evidence" value="ECO:0007669"/>
    <property type="project" value="TreeGrafter"/>
</dbReference>
<reference evidence="6" key="1">
    <citation type="submission" date="2019-12" db="UniProtKB">
        <authorList>
            <consortium name="WormBaseParasite"/>
        </authorList>
    </citation>
    <scope>IDENTIFICATION</scope>
</reference>
<keyword evidence="4" id="KW-0472">Membrane</keyword>
<keyword evidence="2" id="KW-0479">Metal-binding</keyword>
<dbReference type="FunFam" id="3.40.30.10:FF:000013">
    <property type="entry name" value="Blast:Protein SCO1 homolog, mitochondrial"/>
    <property type="match status" value="1"/>
</dbReference>
<dbReference type="Gene3D" id="3.40.30.10">
    <property type="entry name" value="Glutaredoxin"/>
    <property type="match status" value="1"/>
</dbReference>
<keyword evidence="4" id="KW-0812">Transmembrane</keyword>
<feature type="binding site" evidence="2">
    <location>
        <position position="213"/>
    </location>
    <ligand>
        <name>Cu cation</name>
        <dbReference type="ChEBI" id="CHEBI:23378"/>
    </ligand>
</feature>
<dbReference type="InterPro" id="IPR036249">
    <property type="entry name" value="Thioredoxin-like_sf"/>
</dbReference>
<organism evidence="5 6">
    <name type="scientific">Trichuris muris</name>
    <name type="common">Mouse whipworm</name>
    <dbReference type="NCBI Taxonomy" id="70415"/>
    <lineage>
        <taxon>Eukaryota</taxon>
        <taxon>Metazoa</taxon>
        <taxon>Ecdysozoa</taxon>
        <taxon>Nematoda</taxon>
        <taxon>Enoplea</taxon>
        <taxon>Dorylaimia</taxon>
        <taxon>Trichinellida</taxon>
        <taxon>Trichuridae</taxon>
        <taxon>Trichuris</taxon>
    </lineage>
</organism>
<proteinExistence type="inferred from homology"/>
<keyword evidence="5" id="KW-1185">Reference proteome</keyword>
<keyword evidence="3" id="KW-1015">Disulfide bond</keyword>
<dbReference type="GO" id="GO:0046872">
    <property type="term" value="F:metal ion binding"/>
    <property type="evidence" value="ECO:0007669"/>
    <property type="project" value="UniProtKB-KW"/>
</dbReference>
<comment type="similarity">
    <text evidence="1">Belongs to the SCO1/2 family.</text>
</comment>
<feature type="binding site" evidence="2">
    <location>
        <position position="300"/>
    </location>
    <ligand>
        <name>Cu cation</name>
        <dbReference type="ChEBI" id="CHEBI:23378"/>
    </ligand>
</feature>
<keyword evidence="2" id="KW-0186">Copper</keyword>
<evidence type="ECO:0000256" key="2">
    <source>
        <dbReference type="PIRSR" id="PIRSR603782-1"/>
    </source>
</evidence>
<feature type="disulfide bond" description="Redox-active" evidence="3">
    <location>
        <begin position="209"/>
        <end position="213"/>
    </location>
</feature>
<dbReference type="PANTHER" id="PTHR12151">
    <property type="entry name" value="ELECTRON TRANSPORT PROTIN SCO1/SENC FAMILY MEMBER"/>
    <property type="match status" value="1"/>
</dbReference>
<feature type="transmembrane region" description="Helical" evidence="4">
    <location>
        <begin position="135"/>
        <end position="155"/>
    </location>
</feature>
<evidence type="ECO:0000256" key="4">
    <source>
        <dbReference type="SAM" id="Phobius"/>
    </source>
</evidence>
<evidence type="ECO:0000256" key="3">
    <source>
        <dbReference type="PIRSR" id="PIRSR603782-2"/>
    </source>
</evidence>
<evidence type="ECO:0000256" key="1">
    <source>
        <dbReference type="ARBA" id="ARBA00010996"/>
    </source>
</evidence>
<name>A0A5S6QC14_TRIMR</name>
<sequence length="348" mass="39657">MSTINMDGGKSKNNLQRFMRPKQPPVLQEGTVATDSVAAVGDGQWLVRRSVGWDTAERDQMDKLYGDENMLQYLRFARLYWTQQFCRLKPCWLFGAYNVGRLPNANLVASSVSRYICTRTDNLSPKQPIKGPISWKNFAVSMTLCGILLAYMFYLKTQKDTKIMLQKKRAVGKFLIGGDWDLVDHNGKATSSMDYRGRWLLIYFGFTHCPDICPDEIEKMCKVADILEKDSDFPDIVPLFISVDPARDSPPIVKQYVEEFSPKLVGLTGSEEQVEKVCKAFRVYHSSGPKDVDDDYIVDHTIITYLINPDGDFVDYFGQRRTAEEIATAIRGKMLLHNAKQRKSLWGS</sequence>
<dbReference type="STRING" id="70415.A0A5S6QC14"/>
<accession>A0A5S6QC14</accession>
<feature type="binding site" evidence="2">
    <location>
        <position position="209"/>
    </location>
    <ligand>
        <name>Cu cation</name>
        <dbReference type="ChEBI" id="CHEBI:23378"/>
    </ligand>
</feature>
<dbReference type="SUPFAM" id="SSF52833">
    <property type="entry name" value="Thioredoxin-like"/>
    <property type="match status" value="1"/>
</dbReference>
<keyword evidence="4" id="KW-1133">Transmembrane helix</keyword>
<protein>
    <submittedName>
        <fullName evidence="6">Thioredoxin domain-containing protein</fullName>
    </submittedName>
</protein>
<dbReference type="Proteomes" id="UP000046395">
    <property type="component" value="Unassembled WGS sequence"/>
</dbReference>
<evidence type="ECO:0000313" key="6">
    <source>
        <dbReference type="WBParaSite" id="TMUE_1000004739.1"/>
    </source>
</evidence>
<evidence type="ECO:0000313" key="5">
    <source>
        <dbReference type="Proteomes" id="UP000046395"/>
    </source>
</evidence>
<dbReference type="PANTHER" id="PTHR12151:SF5">
    <property type="entry name" value="AT19154P"/>
    <property type="match status" value="1"/>
</dbReference>
<dbReference type="GO" id="GO:0005739">
    <property type="term" value="C:mitochondrion"/>
    <property type="evidence" value="ECO:0007669"/>
    <property type="project" value="GOC"/>
</dbReference>
<dbReference type="InterPro" id="IPR003782">
    <property type="entry name" value="SCO1/SenC"/>
</dbReference>
<dbReference type="AlphaFoldDB" id="A0A5S6QC14"/>
<dbReference type="CDD" id="cd02968">
    <property type="entry name" value="SCO"/>
    <property type="match status" value="1"/>
</dbReference>